<dbReference type="InterPro" id="IPR014622">
    <property type="entry name" value="UCP036794_erythomycin"/>
</dbReference>
<dbReference type="InterPro" id="IPR052036">
    <property type="entry name" value="Hydrolase/PRTase-associated"/>
</dbReference>
<comment type="caution">
    <text evidence="1">The sequence shown here is derived from an EMBL/GenBank/DDBJ whole genome shotgun (WGS) entry which is preliminary data.</text>
</comment>
<organism evidence="1 2">
    <name type="scientific">Streptomyces echinatus</name>
    <dbReference type="NCBI Taxonomy" id="67293"/>
    <lineage>
        <taxon>Bacteria</taxon>
        <taxon>Bacillati</taxon>
        <taxon>Actinomycetota</taxon>
        <taxon>Actinomycetes</taxon>
        <taxon>Kitasatosporales</taxon>
        <taxon>Streptomycetaceae</taxon>
        <taxon>Streptomyces</taxon>
    </lineage>
</organism>
<gene>
    <name evidence="1" type="ORF">FHS34_008427</name>
</gene>
<name>A0A7W9Q3E5_9ACTN</name>
<dbReference type="Pfam" id="PF05139">
    <property type="entry name" value="Erythro_esteras"/>
    <property type="match status" value="1"/>
</dbReference>
<dbReference type="InterPro" id="IPR007815">
    <property type="entry name" value="Emycin_Estase"/>
</dbReference>
<keyword evidence="1" id="KW-0378">Hydrolase</keyword>
<dbReference type="RefSeq" id="WP_184976021.1">
    <property type="nucleotide sequence ID" value="NZ_JACHJK010000038.1"/>
</dbReference>
<protein>
    <submittedName>
        <fullName evidence="1">Erythromycin esterase</fullName>
        <ecNumber evidence="1">3.1.1.-</ecNumber>
    </submittedName>
</protein>
<dbReference type="PIRSF" id="PIRSF036794">
    <property type="entry name" value="UCP_erythr_ester"/>
    <property type="match status" value="1"/>
</dbReference>
<proteinExistence type="predicted"/>
<dbReference type="Gene3D" id="1.20.1440.30">
    <property type="entry name" value="Biosynthetic Protein domain"/>
    <property type="match status" value="1"/>
</dbReference>
<sequence length="416" mass="45569">MAEEVQRWLKEAALPLKNLNPGASEPCHGDLEPLREVLRDVRVLGMGEATHGTAEFFRLKHLLLRFLVEEMGFTALAMEASVSAAQAVDDYVLHGTGGAAEALAGLGFWTWRTREMLDVVEWMRDHNRTVPQDRAVRFVGIDPQRCGPSLETLAAMLRTLAPERADVTGGLLGTLAEARTGSLVAKRPQLLAEAHDLERFLQEERPRLASRFGDTAVDDALRHARLIVAAADVASRTPRGEGEEGGALAARDRHMAQAVISLEERTAGNIAVWAHNGHICTDRYARDIPAMGQHLRKHYGERYYALGLLFGEGAFRARPGISAKRPPRKHTISAAGPRSVETQLASATSEDHLIDLRAGRARPAVAQWLASPQFMRSFGAGVPRLTYRFSMTPTVLTHEYDGLAYVARSTPSALLG</sequence>
<dbReference type="PANTHER" id="PTHR31299:SF0">
    <property type="entry name" value="ESTERASE, PUTATIVE (AFU_ORTHOLOGUE AFUA_1G05850)-RELATED"/>
    <property type="match status" value="1"/>
</dbReference>
<dbReference type="GO" id="GO:0016787">
    <property type="term" value="F:hydrolase activity"/>
    <property type="evidence" value="ECO:0007669"/>
    <property type="project" value="UniProtKB-KW"/>
</dbReference>
<dbReference type="AlphaFoldDB" id="A0A7W9Q3E5"/>
<dbReference type="CDD" id="cd14728">
    <property type="entry name" value="Ere-like"/>
    <property type="match status" value="1"/>
</dbReference>
<dbReference type="EC" id="3.1.1.-" evidence="1"/>
<reference evidence="1 2" key="1">
    <citation type="submission" date="2020-08" db="EMBL/GenBank/DDBJ databases">
        <title>Genomic Encyclopedia of Type Strains, Phase III (KMG-III): the genomes of soil and plant-associated and newly described type strains.</title>
        <authorList>
            <person name="Whitman W."/>
        </authorList>
    </citation>
    <scope>NUCLEOTIDE SEQUENCE [LARGE SCALE GENOMIC DNA]</scope>
    <source>
        <strain evidence="1 2">CECT 3313</strain>
    </source>
</reference>
<dbReference type="EMBL" id="JACHJK010000038">
    <property type="protein sequence ID" value="MBB5932906.1"/>
    <property type="molecule type" value="Genomic_DNA"/>
</dbReference>
<evidence type="ECO:0000313" key="1">
    <source>
        <dbReference type="EMBL" id="MBB5932906.1"/>
    </source>
</evidence>
<evidence type="ECO:0000313" key="2">
    <source>
        <dbReference type="Proteomes" id="UP000585836"/>
    </source>
</evidence>
<dbReference type="GO" id="GO:0046677">
    <property type="term" value="P:response to antibiotic"/>
    <property type="evidence" value="ECO:0007669"/>
    <property type="project" value="InterPro"/>
</dbReference>
<dbReference type="Proteomes" id="UP000585836">
    <property type="component" value="Unassembled WGS sequence"/>
</dbReference>
<dbReference type="PANTHER" id="PTHR31299">
    <property type="entry name" value="ESTERASE, PUTATIVE (AFU_ORTHOLOGUE AFUA_1G05850)-RELATED"/>
    <property type="match status" value="1"/>
</dbReference>
<dbReference type="Gene3D" id="3.30.1870.10">
    <property type="entry name" value="EreA-like, domain 2"/>
    <property type="match status" value="1"/>
</dbReference>
<dbReference type="Gene3D" id="3.40.1660.10">
    <property type="entry name" value="EreA-like (biosynthetic domain)"/>
    <property type="match status" value="1"/>
</dbReference>
<accession>A0A7W9Q3E5</accession>
<dbReference type="SUPFAM" id="SSF159501">
    <property type="entry name" value="EreA/ChaN-like"/>
    <property type="match status" value="1"/>
</dbReference>
<keyword evidence="2" id="KW-1185">Reference proteome</keyword>